<dbReference type="OrthoDB" id="6593433at2759"/>
<dbReference type="InterPro" id="IPR008995">
    <property type="entry name" value="Mo/tungstate-bd_C_term_dom"/>
</dbReference>
<keyword evidence="3" id="KW-1185">Reference proteome</keyword>
<dbReference type="KEGG" id="mng:MNEG_11450"/>
<evidence type="ECO:0000313" key="3">
    <source>
        <dbReference type="Proteomes" id="UP000054498"/>
    </source>
</evidence>
<feature type="domain" description="Transport-associated OB type 2" evidence="1">
    <location>
        <begin position="73"/>
        <end position="131"/>
    </location>
</feature>
<protein>
    <submittedName>
        <fullName evidence="2">CysA-like protein</fullName>
    </submittedName>
</protein>
<organism evidence="2 3">
    <name type="scientific">Monoraphidium neglectum</name>
    <dbReference type="NCBI Taxonomy" id="145388"/>
    <lineage>
        <taxon>Eukaryota</taxon>
        <taxon>Viridiplantae</taxon>
        <taxon>Chlorophyta</taxon>
        <taxon>core chlorophytes</taxon>
        <taxon>Chlorophyceae</taxon>
        <taxon>CS clade</taxon>
        <taxon>Sphaeropleales</taxon>
        <taxon>Selenastraceae</taxon>
        <taxon>Monoraphidium</taxon>
    </lineage>
</organism>
<sequence>MKFVGDTNDVPSSSLLVRHSKYKTPKSRVMFRPSHIQLFTEVVESVNGNLVRGGAAARSSASRGGGAGATSPVTGATVAERHNLGWTVRYTLRFDDDVTVEYSVSREQADGALGLDVGQRVWVYVRPEAMMGFEPAEIDSAPIL</sequence>
<dbReference type="Pfam" id="PF08402">
    <property type="entry name" value="TOBE_2"/>
    <property type="match status" value="1"/>
</dbReference>
<dbReference type="EMBL" id="KK102967">
    <property type="protein sequence ID" value="KIY96513.1"/>
    <property type="molecule type" value="Genomic_DNA"/>
</dbReference>
<dbReference type="GeneID" id="25728714"/>
<dbReference type="InterPro" id="IPR013611">
    <property type="entry name" value="Transp-assoc_OB_typ2"/>
</dbReference>
<dbReference type="GO" id="GO:0043190">
    <property type="term" value="C:ATP-binding cassette (ABC) transporter complex"/>
    <property type="evidence" value="ECO:0007669"/>
    <property type="project" value="InterPro"/>
</dbReference>
<reference evidence="2 3" key="1">
    <citation type="journal article" date="2013" name="BMC Genomics">
        <title>Reconstruction of the lipid metabolism for the microalga Monoraphidium neglectum from its genome sequence reveals characteristics suitable for biofuel production.</title>
        <authorList>
            <person name="Bogen C."/>
            <person name="Al-Dilaimi A."/>
            <person name="Albersmeier A."/>
            <person name="Wichmann J."/>
            <person name="Grundmann M."/>
            <person name="Rupp O."/>
            <person name="Lauersen K.J."/>
            <person name="Blifernez-Klassen O."/>
            <person name="Kalinowski J."/>
            <person name="Goesmann A."/>
            <person name="Mussgnug J.H."/>
            <person name="Kruse O."/>
        </authorList>
    </citation>
    <scope>NUCLEOTIDE SEQUENCE [LARGE SCALE GENOMIC DNA]</scope>
    <source>
        <strain evidence="2 3">SAG 48.87</strain>
    </source>
</reference>
<dbReference type="Proteomes" id="UP000054498">
    <property type="component" value="Unassembled WGS sequence"/>
</dbReference>
<dbReference type="GO" id="GO:0005524">
    <property type="term" value="F:ATP binding"/>
    <property type="evidence" value="ECO:0007669"/>
    <property type="project" value="InterPro"/>
</dbReference>
<dbReference type="STRING" id="145388.A0A0D2KL73"/>
<proteinExistence type="predicted"/>
<dbReference type="SUPFAM" id="SSF50331">
    <property type="entry name" value="MOP-like"/>
    <property type="match status" value="1"/>
</dbReference>
<evidence type="ECO:0000313" key="2">
    <source>
        <dbReference type="EMBL" id="KIY96513.1"/>
    </source>
</evidence>
<dbReference type="RefSeq" id="XP_013895533.1">
    <property type="nucleotide sequence ID" value="XM_014040079.1"/>
</dbReference>
<accession>A0A0D2KL73</accession>
<dbReference type="GO" id="GO:0022857">
    <property type="term" value="F:transmembrane transporter activity"/>
    <property type="evidence" value="ECO:0007669"/>
    <property type="project" value="InterPro"/>
</dbReference>
<gene>
    <name evidence="2" type="ORF">MNEG_11450</name>
</gene>
<name>A0A0D2KL73_9CHLO</name>
<dbReference type="AlphaFoldDB" id="A0A0D2KL73"/>
<evidence type="ECO:0000259" key="1">
    <source>
        <dbReference type="Pfam" id="PF08402"/>
    </source>
</evidence>